<name>A0A1H3JK25_9RHOB</name>
<dbReference type="SUPFAM" id="SSF69593">
    <property type="entry name" value="Glycerol-3-phosphate (1)-acyltransferase"/>
    <property type="match status" value="1"/>
</dbReference>
<keyword evidence="6" id="KW-1133">Transmembrane helix</keyword>
<feature type="transmembrane region" description="Helical" evidence="6">
    <location>
        <begin position="12"/>
        <end position="36"/>
    </location>
</feature>
<dbReference type="GO" id="GO:0004366">
    <property type="term" value="F:glycerol-3-phosphate O-acyltransferase activity"/>
    <property type="evidence" value="ECO:0007669"/>
    <property type="project" value="UniProtKB-EC"/>
</dbReference>
<dbReference type="OrthoDB" id="335193at2"/>
<comment type="subcellular location">
    <subcellularLocation>
        <location evidence="1">Endomembrane system</location>
        <topology evidence="1">Peripheral membrane protein</topology>
    </subcellularLocation>
</comment>
<accession>A0A1H3JK25</accession>
<comment type="pathway">
    <text evidence="2">Phospholipid metabolism; CDP-diacylglycerol biosynthesis; CDP-diacylglycerol from sn-glycerol 3-phosphate: step 1/3.</text>
</comment>
<dbReference type="PANTHER" id="PTHR12563">
    <property type="entry name" value="GLYCEROL-3-PHOSPHATE ACYLTRANSFERASE"/>
    <property type="match status" value="1"/>
</dbReference>
<evidence type="ECO:0000256" key="3">
    <source>
        <dbReference type="ARBA" id="ARBA00013113"/>
    </source>
</evidence>
<keyword evidence="8" id="KW-0808">Transferase</keyword>
<feature type="domain" description="Phospholipid/glycerol acyltransferase" evidence="7">
    <location>
        <begin position="151"/>
        <end position="274"/>
    </location>
</feature>
<evidence type="ECO:0000256" key="1">
    <source>
        <dbReference type="ARBA" id="ARBA00004184"/>
    </source>
</evidence>
<proteinExistence type="predicted"/>
<dbReference type="GO" id="GO:0005886">
    <property type="term" value="C:plasma membrane"/>
    <property type="evidence" value="ECO:0007669"/>
    <property type="project" value="TreeGrafter"/>
</dbReference>
<dbReference type="GO" id="GO:0016024">
    <property type="term" value="P:CDP-diacylglycerol biosynthetic process"/>
    <property type="evidence" value="ECO:0007669"/>
    <property type="project" value="UniProtKB-UniPathway"/>
</dbReference>
<dbReference type="STRING" id="321339.SAMN05444340_10772"/>
<sequence>MTAPVTLPLWLFILILIFAVAAFATHFLFPSVRWFLRRRMQRAVDRLNRRLERPIQPFKLLRRYDLIQRLCYDPEVASAIVAHARETGVREDVAFERARAYAREIVPSFSAFTYFGWGVGLARRLSNALFRVRLLHHDSAALQAIDPEATVVFVMNHRSNMDYVLVTHLVADRSALSYAVGEWAHVWPLSRLIRSMGAYFIRRRARDMLYRRVLRRYVQMSTEAGVTQAIFPEGGLSLDGRVSPPKKGLLSYIVEGGRQGARDIVFVPVALNYDRVLEDRVLIGAGQAGTRRFDAGILRVMRAVLRQAWRKLTGRFRRFGYAAVSFGTPLSLRDAPDLAADADALATTLMQRIAAIVPVLPVPLVAWLLMQAERQSREELERGTDAAVARLGDAQVHLPRGSSAAAVEVGLQALTGRGIAAEQGGQYAIVPEQRALAEYYANSVAHLMECDEDNAATARL</sequence>
<protein>
    <recommendedName>
        <fullName evidence="4">Glycerol-3-phosphate acyltransferase</fullName>
        <ecNumber evidence="3">2.3.1.15</ecNumber>
    </recommendedName>
</protein>
<dbReference type="SMART" id="SM00563">
    <property type="entry name" value="PlsC"/>
    <property type="match status" value="1"/>
</dbReference>
<dbReference type="Pfam" id="PF19277">
    <property type="entry name" value="GPAT_C"/>
    <property type="match status" value="1"/>
</dbReference>
<dbReference type="InterPro" id="IPR022284">
    <property type="entry name" value="GPAT/DHAPAT"/>
</dbReference>
<dbReference type="EMBL" id="FNPF01000007">
    <property type="protein sequence ID" value="SDY39939.1"/>
    <property type="molecule type" value="Genomic_DNA"/>
</dbReference>
<dbReference type="PANTHER" id="PTHR12563:SF17">
    <property type="entry name" value="DIHYDROXYACETONE PHOSPHATE ACYLTRANSFERASE"/>
    <property type="match status" value="1"/>
</dbReference>
<dbReference type="Proteomes" id="UP000199286">
    <property type="component" value="Unassembled WGS sequence"/>
</dbReference>
<keyword evidence="8" id="KW-0012">Acyltransferase</keyword>
<evidence type="ECO:0000313" key="8">
    <source>
        <dbReference type="EMBL" id="SDY39939.1"/>
    </source>
</evidence>
<dbReference type="AlphaFoldDB" id="A0A1H3JK25"/>
<reference evidence="8 9" key="1">
    <citation type="submission" date="2016-10" db="EMBL/GenBank/DDBJ databases">
        <authorList>
            <person name="de Groot N.N."/>
        </authorList>
    </citation>
    <scope>NUCLEOTIDE SEQUENCE [LARGE SCALE GENOMIC DNA]</scope>
    <source>
        <strain evidence="8 9">DSM 26880</strain>
    </source>
</reference>
<dbReference type="InterPro" id="IPR045520">
    <property type="entry name" value="GPAT/DHAPAT_C"/>
</dbReference>
<dbReference type="UniPathway" id="UPA00557">
    <property type="reaction ID" value="UER00612"/>
</dbReference>
<keyword evidence="6" id="KW-0472">Membrane</keyword>
<evidence type="ECO:0000259" key="7">
    <source>
        <dbReference type="SMART" id="SM00563"/>
    </source>
</evidence>
<dbReference type="EC" id="2.3.1.15" evidence="3"/>
<dbReference type="Pfam" id="PF01553">
    <property type="entry name" value="Acyltransferase"/>
    <property type="match status" value="1"/>
</dbReference>
<keyword evidence="6" id="KW-0812">Transmembrane</keyword>
<evidence type="ECO:0000256" key="4">
    <source>
        <dbReference type="ARBA" id="ARBA00013432"/>
    </source>
</evidence>
<evidence type="ECO:0000256" key="6">
    <source>
        <dbReference type="SAM" id="Phobius"/>
    </source>
</evidence>
<organism evidence="8 9">
    <name type="scientific">Citreimonas salinaria</name>
    <dbReference type="NCBI Taxonomy" id="321339"/>
    <lineage>
        <taxon>Bacteria</taxon>
        <taxon>Pseudomonadati</taxon>
        <taxon>Pseudomonadota</taxon>
        <taxon>Alphaproteobacteria</taxon>
        <taxon>Rhodobacterales</taxon>
        <taxon>Roseobacteraceae</taxon>
        <taxon>Citreimonas</taxon>
    </lineage>
</organism>
<evidence type="ECO:0000313" key="9">
    <source>
        <dbReference type="Proteomes" id="UP000199286"/>
    </source>
</evidence>
<gene>
    <name evidence="8" type="ORF">SAMN05444340_10772</name>
</gene>
<keyword evidence="9" id="KW-1185">Reference proteome</keyword>
<dbReference type="InterPro" id="IPR002123">
    <property type="entry name" value="Plipid/glycerol_acylTrfase"/>
</dbReference>
<evidence type="ECO:0000256" key="5">
    <source>
        <dbReference type="ARBA" id="ARBA00048427"/>
    </source>
</evidence>
<evidence type="ECO:0000256" key="2">
    <source>
        <dbReference type="ARBA" id="ARBA00004765"/>
    </source>
</evidence>
<comment type="catalytic activity">
    <reaction evidence="5">
        <text>sn-glycerol 3-phosphate + an acyl-CoA = a 1-acyl-sn-glycero-3-phosphate + CoA</text>
        <dbReference type="Rhea" id="RHEA:15325"/>
        <dbReference type="ChEBI" id="CHEBI:57287"/>
        <dbReference type="ChEBI" id="CHEBI:57597"/>
        <dbReference type="ChEBI" id="CHEBI:57970"/>
        <dbReference type="ChEBI" id="CHEBI:58342"/>
        <dbReference type="EC" id="2.3.1.15"/>
    </reaction>
</comment>
<dbReference type="GO" id="GO:0012505">
    <property type="term" value="C:endomembrane system"/>
    <property type="evidence" value="ECO:0007669"/>
    <property type="project" value="UniProtKB-SubCell"/>
</dbReference>